<evidence type="ECO:0000313" key="2">
    <source>
        <dbReference type="EMBL" id="TLQ38619.1"/>
    </source>
</evidence>
<sequence>MPGEYDETSDTSQRAELYAPDNDGLYTSQLHDWIPLCPQLRDSAVRLYWIMRALVIEKHGPVRKLTLLQLCYLLPAKPVKDGEPVKPSSLARIRSLLAELSGVKLISTPEGKPVKTSSRASASGAALRIRINDLPRAGYSGPRNAFALLDQVRKPAAEAAEQALKKERERAAKKRAEQAAADAGQISSPEGAGQISSPRGQISSPRGQISSPHSRADLQDREPPFSPPAHTLRSDPTPPVRPSVQVDDACANETEGRTDGGEGEHQDQDVTPAAGSVVGPAAADAAPDNGGSNGGEAAGRVPSAVDPSPGVLVLRAVAAECPEWTINHAESLRDQGLVATGMLASGFTPQEIRHALVSRPLPQPMTHTVAAVVGRRLKDLLAAGPAGDVALIPAQTGRAEQDAADEPSVALPDSYAVKRAKLAADVAGHGKLRNCQGDDGLCDQLAAPGSDLCGRCQNGGAQPLCGGGCGRKVVAPGARCIPCEDVPTPAAEIGDCPGWNDKPCGRAVLTAGLCRACKFASEQAKLAADAEWEAARTAAVEAATAAEAPA</sequence>
<gene>
    <name evidence="2" type="ORF">FEF34_40800</name>
</gene>
<dbReference type="Proteomes" id="UP000305921">
    <property type="component" value="Unassembled WGS sequence"/>
</dbReference>
<feature type="compositionally biased region" description="Low complexity" evidence="1">
    <location>
        <begin position="273"/>
        <end position="290"/>
    </location>
</feature>
<dbReference type="OrthoDB" id="3544497at2"/>
<name>A0A5R9DSW0_9ACTN</name>
<dbReference type="AlphaFoldDB" id="A0A5R9DSW0"/>
<comment type="caution">
    <text evidence="2">The sequence shown here is derived from an EMBL/GenBank/DDBJ whole genome shotgun (WGS) entry which is preliminary data.</text>
</comment>
<protein>
    <submittedName>
        <fullName evidence="2">Uncharacterized protein</fullName>
    </submittedName>
</protein>
<keyword evidence="3" id="KW-1185">Reference proteome</keyword>
<evidence type="ECO:0000256" key="1">
    <source>
        <dbReference type="SAM" id="MobiDB-lite"/>
    </source>
</evidence>
<dbReference type="RefSeq" id="WP_138058532.1">
    <property type="nucleotide sequence ID" value="NZ_VAWE01000006.1"/>
</dbReference>
<feature type="compositionally biased region" description="Polar residues" evidence="1">
    <location>
        <begin position="194"/>
        <end position="213"/>
    </location>
</feature>
<feature type="compositionally biased region" description="Basic and acidic residues" evidence="1">
    <location>
        <begin position="214"/>
        <end position="223"/>
    </location>
</feature>
<dbReference type="EMBL" id="VAWE01000006">
    <property type="protein sequence ID" value="TLQ38619.1"/>
    <property type="molecule type" value="Genomic_DNA"/>
</dbReference>
<accession>A0A5R9DSW0</accession>
<feature type="compositionally biased region" description="Basic and acidic residues" evidence="1">
    <location>
        <begin position="254"/>
        <end position="268"/>
    </location>
</feature>
<reference evidence="2 3" key="1">
    <citation type="submission" date="2019-05" db="EMBL/GenBank/DDBJ databases">
        <title>Streptomyces marianii sp. nov., a novel marine actinomycete from southern coast of India.</title>
        <authorList>
            <person name="Iniyan A.M."/>
            <person name="Wink J."/>
            <person name="Ramprasad E."/>
            <person name="Ramana C.V."/>
            <person name="Bunk B."/>
            <person name="Sproer C."/>
            <person name="Joseph F.-J.R.S."/>
            <person name="Vincent S.G.P."/>
        </authorList>
    </citation>
    <scope>NUCLEOTIDE SEQUENCE [LARGE SCALE GENOMIC DNA]</scope>
    <source>
        <strain evidence="2 3">ICN19</strain>
    </source>
</reference>
<feature type="region of interest" description="Disordered" evidence="1">
    <location>
        <begin position="159"/>
        <end position="307"/>
    </location>
</feature>
<evidence type="ECO:0000313" key="3">
    <source>
        <dbReference type="Proteomes" id="UP000305921"/>
    </source>
</evidence>
<feature type="compositionally biased region" description="Basic and acidic residues" evidence="1">
    <location>
        <begin position="163"/>
        <end position="177"/>
    </location>
</feature>
<proteinExistence type="predicted"/>
<organism evidence="2 3">
    <name type="scientific">Streptomyces marianii</name>
    <dbReference type="NCBI Taxonomy" id="1817406"/>
    <lineage>
        <taxon>Bacteria</taxon>
        <taxon>Bacillati</taxon>
        <taxon>Actinomycetota</taxon>
        <taxon>Actinomycetes</taxon>
        <taxon>Kitasatosporales</taxon>
        <taxon>Streptomycetaceae</taxon>
        <taxon>Streptomyces</taxon>
    </lineage>
</organism>